<comment type="caution">
    <text evidence="2">The sequence shown here is derived from an EMBL/GenBank/DDBJ whole genome shotgun (WGS) entry which is preliminary data.</text>
</comment>
<feature type="compositionally biased region" description="Basic and acidic residues" evidence="1">
    <location>
        <begin position="29"/>
        <end position="41"/>
    </location>
</feature>
<organism evidence="2 3">
    <name type="scientific">Gigaspora rosea</name>
    <dbReference type="NCBI Taxonomy" id="44941"/>
    <lineage>
        <taxon>Eukaryota</taxon>
        <taxon>Fungi</taxon>
        <taxon>Fungi incertae sedis</taxon>
        <taxon>Mucoromycota</taxon>
        <taxon>Glomeromycotina</taxon>
        <taxon>Glomeromycetes</taxon>
        <taxon>Diversisporales</taxon>
        <taxon>Gigasporaceae</taxon>
        <taxon>Gigaspora</taxon>
    </lineage>
</organism>
<accession>A0A397U5P2</accession>
<evidence type="ECO:0000313" key="3">
    <source>
        <dbReference type="Proteomes" id="UP000266673"/>
    </source>
</evidence>
<proteinExistence type="predicted"/>
<dbReference type="Proteomes" id="UP000266673">
    <property type="component" value="Unassembled WGS sequence"/>
</dbReference>
<dbReference type="EMBL" id="QKWP01001955">
    <property type="protein sequence ID" value="RIB05595.1"/>
    <property type="molecule type" value="Genomic_DNA"/>
</dbReference>
<dbReference type="AlphaFoldDB" id="A0A397U5P2"/>
<sequence length="115" mass="13114">MNLMLWYMDGGRDKDENVGKGRGMTGNGKADEKNDFNIDNGKKKGVNKYDIPIIEVKNNNEVFYYSRKSVRNACDDPEDGNNREKASDGRARIVSNEMGNGKGICDEKKKFKYRH</sequence>
<name>A0A397U5P2_9GLOM</name>
<protein>
    <submittedName>
        <fullName evidence="2">Uncharacterized protein</fullName>
    </submittedName>
</protein>
<evidence type="ECO:0000313" key="2">
    <source>
        <dbReference type="EMBL" id="RIB05595.1"/>
    </source>
</evidence>
<evidence type="ECO:0000256" key="1">
    <source>
        <dbReference type="SAM" id="MobiDB-lite"/>
    </source>
</evidence>
<keyword evidence="3" id="KW-1185">Reference proteome</keyword>
<feature type="region of interest" description="Disordered" evidence="1">
    <location>
        <begin position="15"/>
        <end position="41"/>
    </location>
</feature>
<gene>
    <name evidence="2" type="ORF">C2G38_2047476</name>
</gene>
<reference evidence="2 3" key="1">
    <citation type="submission" date="2018-06" db="EMBL/GenBank/DDBJ databases">
        <title>Comparative genomics reveals the genomic features of Rhizophagus irregularis, R. cerebriforme, R. diaphanum and Gigaspora rosea, and their symbiotic lifestyle signature.</title>
        <authorList>
            <person name="Morin E."/>
            <person name="San Clemente H."/>
            <person name="Chen E.C.H."/>
            <person name="De La Providencia I."/>
            <person name="Hainaut M."/>
            <person name="Kuo A."/>
            <person name="Kohler A."/>
            <person name="Murat C."/>
            <person name="Tang N."/>
            <person name="Roy S."/>
            <person name="Loubradou J."/>
            <person name="Henrissat B."/>
            <person name="Grigoriev I.V."/>
            <person name="Corradi N."/>
            <person name="Roux C."/>
            <person name="Martin F.M."/>
        </authorList>
    </citation>
    <scope>NUCLEOTIDE SEQUENCE [LARGE SCALE GENOMIC DNA]</scope>
    <source>
        <strain evidence="2 3">DAOM 194757</strain>
    </source>
</reference>